<comment type="subcellular location">
    <subcellularLocation>
        <location evidence="1">Membrane</location>
        <topology evidence="1">Multi-pass membrane protein</topology>
    </subcellularLocation>
</comment>
<dbReference type="Pfam" id="PF12796">
    <property type="entry name" value="Ank_2"/>
    <property type="match status" value="1"/>
</dbReference>
<feature type="domain" description="PGG" evidence="9">
    <location>
        <begin position="296"/>
        <end position="378"/>
    </location>
</feature>
<feature type="repeat" description="ANK" evidence="7">
    <location>
        <begin position="69"/>
        <end position="91"/>
    </location>
</feature>
<dbReference type="AlphaFoldDB" id="A0A1U8EB69"/>
<evidence type="ECO:0000259" key="9">
    <source>
        <dbReference type="Pfam" id="PF13962"/>
    </source>
</evidence>
<dbReference type="SMART" id="SM00248">
    <property type="entry name" value="ANK"/>
    <property type="match status" value="6"/>
</dbReference>
<dbReference type="GO" id="GO:0016020">
    <property type="term" value="C:membrane"/>
    <property type="evidence" value="ECO:0007669"/>
    <property type="project" value="UniProtKB-SubCell"/>
</dbReference>
<dbReference type="Pfam" id="PF13962">
    <property type="entry name" value="PGG"/>
    <property type="match status" value="1"/>
</dbReference>
<keyword evidence="11" id="KW-1185">Reference proteome</keyword>
<dbReference type="SUPFAM" id="SSF48403">
    <property type="entry name" value="Ankyrin repeat"/>
    <property type="match status" value="1"/>
</dbReference>
<sequence length="440" mass="49009">MDSRLFDASRTGNVEELMELLRCDPIIVRRVGLIDGDSPLHLACMGGHFNFVKELLKLRKELAGEMNQNGFSCLHIAAANGDLHIVKEMLKVDTGLCLVKGRERRIPLHCAIVKGRVDVIKELLSACVESVEVVTSRGETALHLAVKNSQFEALEVLIKHIKMFNKMEVFHKQDELGNSVLHLAVARKQHEVVDLLLNGSLAASWAVGMNSLNQMGFTVLDVFFLSQSEAGDREIADILRRAGALKATDVVGMPSKSCNQICASNSQHGEVLPRRKLKRGWFVDFLKYDIDRDSAESVREILVVVMMLMAMLTFQAALNPPGNLQQQQPNISVIDNIVDHLIHYSSHIFLFFNSLGFFISLHVFHIITRAFPLRLELLLAVSAIGITYISCLMIKLPTYFCYYLCVGVPFLLAFVLNLSRSADLRPSKTASAQPSLVNQA</sequence>
<dbReference type="Gene3D" id="1.25.40.20">
    <property type="entry name" value="Ankyrin repeat-containing domain"/>
    <property type="match status" value="2"/>
</dbReference>
<organism evidence="10 11">
    <name type="scientific">Capsicum annuum</name>
    <name type="common">Capsicum pepper</name>
    <dbReference type="NCBI Taxonomy" id="4072"/>
    <lineage>
        <taxon>Eukaryota</taxon>
        <taxon>Viridiplantae</taxon>
        <taxon>Streptophyta</taxon>
        <taxon>Embryophyta</taxon>
        <taxon>Tracheophyta</taxon>
        <taxon>Spermatophyta</taxon>
        <taxon>Magnoliopsida</taxon>
        <taxon>eudicotyledons</taxon>
        <taxon>Gunneridae</taxon>
        <taxon>Pentapetalae</taxon>
        <taxon>asterids</taxon>
        <taxon>lamiids</taxon>
        <taxon>Solanales</taxon>
        <taxon>Solanaceae</taxon>
        <taxon>Solanoideae</taxon>
        <taxon>Capsiceae</taxon>
        <taxon>Capsicum</taxon>
    </lineage>
</organism>
<dbReference type="OMA" id="HIITRAF"/>
<evidence type="ECO:0000256" key="4">
    <source>
        <dbReference type="ARBA" id="ARBA00022989"/>
    </source>
</evidence>
<evidence type="ECO:0000313" key="11">
    <source>
        <dbReference type="Proteomes" id="UP000222542"/>
    </source>
</evidence>
<feature type="transmembrane region" description="Helical" evidence="8">
    <location>
        <begin position="375"/>
        <end position="394"/>
    </location>
</feature>
<reference evidence="10 11" key="2">
    <citation type="journal article" date="2017" name="Genome Biol.">
        <title>New reference genome sequences of hot pepper reveal the massive evolution of plant disease-resistance genes by retroduplication.</title>
        <authorList>
            <person name="Kim S."/>
            <person name="Park J."/>
            <person name="Yeom S.I."/>
            <person name="Kim Y.M."/>
            <person name="Seo E."/>
            <person name="Kim K.T."/>
            <person name="Kim M.S."/>
            <person name="Lee J.M."/>
            <person name="Cheong K."/>
            <person name="Shin H.S."/>
            <person name="Kim S.B."/>
            <person name="Han K."/>
            <person name="Lee J."/>
            <person name="Park M."/>
            <person name="Lee H.A."/>
            <person name="Lee H.Y."/>
            <person name="Lee Y."/>
            <person name="Oh S."/>
            <person name="Lee J.H."/>
            <person name="Choi E."/>
            <person name="Choi E."/>
            <person name="Lee S.E."/>
            <person name="Jeon J."/>
            <person name="Kim H."/>
            <person name="Choi G."/>
            <person name="Song H."/>
            <person name="Lee J."/>
            <person name="Lee S.C."/>
            <person name="Kwon J.K."/>
            <person name="Lee H.Y."/>
            <person name="Koo N."/>
            <person name="Hong Y."/>
            <person name="Kim R.W."/>
            <person name="Kang W.H."/>
            <person name="Huh J.H."/>
            <person name="Kang B.C."/>
            <person name="Yang T.J."/>
            <person name="Lee Y.H."/>
            <person name="Bennetzen J.L."/>
            <person name="Choi D."/>
        </authorList>
    </citation>
    <scope>NUCLEOTIDE SEQUENCE [LARGE SCALE GENOMIC DNA]</scope>
    <source>
        <strain evidence="11">cv. CM334</strain>
    </source>
</reference>
<dbReference type="Proteomes" id="UP000222542">
    <property type="component" value="Unassembled WGS sequence"/>
</dbReference>
<protein>
    <recommendedName>
        <fullName evidence="9">PGG domain-containing protein</fullName>
    </recommendedName>
</protein>
<keyword evidence="6 8" id="KW-0472">Membrane</keyword>
<feature type="transmembrane region" description="Helical" evidence="8">
    <location>
        <begin position="348"/>
        <end position="368"/>
    </location>
</feature>
<evidence type="ECO:0000256" key="7">
    <source>
        <dbReference type="PROSITE-ProRule" id="PRU00023"/>
    </source>
</evidence>
<dbReference type="EMBL" id="AYRZ02000001">
    <property type="protein sequence ID" value="PHT95311.1"/>
    <property type="molecule type" value="Genomic_DNA"/>
</dbReference>
<keyword evidence="2 8" id="KW-0812">Transmembrane</keyword>
<feature type="transmembrane region" description="Helical" evidence="8">
    <location>
        <begin position="400"/>
        <end position="418"/>
    </location>
</feature>
<accession>A0A1U8EB69</accession>
<dbReference type="OrthoDB" id="674805at2759"/>
<evidence type="ECO:0000256" key="2">
    <source>
        <dbReference type="ARBA" id="ARBA00022692"/>
    </source>
</evidence>
<dbReference type="InterPro" id="IPR026961">
    <property type="entry name" value="PGG_dom"/>
</dbReference>
<evidence type="ECO:0000256" key="1">
    <source>
        <dbReference type="ARBA" id="ARBA00004141"/>
    </source>
</evidence>
<dbReference type="PROSITE" id="PS50088">
    <property type="entry name" value="ANK_REPEAT"/>
    <property type="match status" value="3"/>
</dbReference>
<evidence type="ECO:0000256" key="5">
    <source>
        <dbReference type="ARBA" id="ARBA00023043"/>
    </source>
</evidence>
<dbReference type="PANTHER" id="PTHR24186:SF56">
    <property type="entry name" value="PGG DOMAIN-CONTAINING PROTEIN"/>
    <property type="match status" value="1"/>
</dbReference>
<evidence type="ECO:0000256" key="6">
    <source>
        <dbReference type="ARBA" id="ARBA00023136"/>
    </source>
</evidence>
<keyword evidence="3" id="KW-0677">Repeat</keyword>
<dbReference type="InterPro" id="IPR002110">
    <property type="entry name" value="Ankyrin_rpt"/>
</dbReference>
<feature type="repeat" description="ANK" evidence="7">
    <location>
        <begin position="35"/>
        <end position="57"/>
    </location>
</feature>
<evidence type="ECO:0000313" key="10">
    <source>
        <dbReference type="EMBL" id="PHT95311.1"/>
    </source>
</evidence>
<dbReference type="KEGG" id="cann:107844584"/>
<name>A0A1U8EB69_CAPAN</name>
<evidence type="ECO:0000256" key="3">
    <source>
        <dbReference type="ARBA" id="ARBA00022737"/>
    </source>
</evidence>
<keyword evidence="5 7" id="KW-0040">ANK repeat</keyword>
<dbReference type="InterPro" id="IPR036770">
    <property type="entry name" value="Ankyrin_rpt-contain_sf"/>
</dbReference>
<gene>
    <name evidence="10" type="ORF">T459_03193</name>
</gene>
<comment type="caution">
    <text evidence="10">The sequence shown here is derived from an EMBL/GenBank/DDBJ whole genome shotgun (WGS) entry which is preliminary data.</text>
</comment>
<dbReference type="Gramene" id="PHT95311">
    <property type="protein sequence ID" value="PHT95311"/>
    <property type="gene ID" value="T459_03193"/>
</dbReference>
<keyword evidence="4 8" id="KW-1133">Transmembrane helix</keyword>
<reference evidence="10 11" key="1">
    <citation type="journal article" date="2014" name="Nat. Genet.">
        <title>Genome sequence of the hot pepper provides insights into the evolution of pungency in Capsicum species.</title>
        <authorList>
            <person name="Kim S."/>
            <person name="Park M."/>
            <person name="Yeom S.I."/>
            <person name="Kim Y.M."/>
            <person name="Lee J.M."/>
            <person name="Lee H.A."/>
            <person name="Seo E."/>
            <person name="Choi J."/>
            <person name="Cheong K."/>
            <person name="Kim K.T."/>
            <person name="Jung K."/>
            <person name="Lee G.W."/>
            <person name="Oh S.K."/>
            <person name="Bae C."/>
            <person name="Kim S.B."/>
            <person name="Lee H.Y."/>
            <person name="Kim S.Y."/>
            <person name="Kim M.S."/>
            <person name="Kang B.C."/>
            <person name="Jo Y.D."/>
            <person name="Yang H.B."/>
            <person name="Jeong H.J."/>
            <person name="Kang W.H."/>
            <person name="Kwon J.K."/>
            <person name="Shin C."/>
            <person name="Lim J.Y."/>
            <person name="Park J.H."/>
            <person name="Huh J.H."/>
            <person name="Kim J.S."/>
            <person name="Kim B.D."/>
            <person name="Cohen O."/>
            <person name="Paran I."/>
            <person name="Suh M.C."/>
            <person name="Lee S.B."/>
            <person name="Kim Y.K."/>
            <person name="Shin Y."/>
            <person name="Noh S.J."/>
            <person name="Park J."/>
            <person name="Seo Y.S."/>
            <person name="Kwon S.Y."/>
            <person name="Kim H.A."/>
            <person name="Park J.M."/>
            <person name="Kim H.J."/>
            <person name="Choi S.B."/>
            <person name="Bosland P.W."/>
            <person name="Reeves G."/>
            <person name="Jo S.H."/>
            <person name="Lee B.W."/>
            <person name="Cho H.T."/>
            <person name="Choi H.S."/>
            <person name="Lee M.S."/>
            <person name="Yu Y."/>
            <person name="Do Choi Y."/>
            <person name="Park B.S."/>
            <person name="van Deynze A."/>
            <person name="Ashrafi H."/>
            <person name="Hill T."/>
            <person name="Kim W.T."/>
            <person name="Pai H.S."/>
            <person name="Ahn H.K."/>
            <person name="Yeam I."/>
            <person name="Giovannoni J.J."/>
            <person name="Rose J.K."/>
            <person name="Sorensen I."/>
            <person name="Lee S.J."/>
            <person name="Kim R.W."/>
            <person name="Choi I.Y."/>
            <person name="Choi B.S."/>
            <person name="Lim J.S."/>
            <person name="Lee Y.H."/>
            <person name="Choi D."/>
        </authorList>
    </citation>
    <scope>NUCLEOTIDE SEQUENCE [LARGE SCALE GENOMIC DNA]</scope>
    <source>
        <strain evidence="11">cv. CM334</strain>
    </source>
</reference>
<feature type="transmembrane region" description="Helical" evidence="8">
    <location>
        <begin position="301"/>
        <end position="318"/>
    </location>
</feature>
<dbReference type="PROSITE" id="PS50297">
    <property type="entry name" value="ANK_REP_REGION"/>
    <property type="match status" value="3"/>
</dbReference>
<feature type="repeat" description="ANK" evidence="7">
    <location>
        <begin position="137"/>
        <end position="160"/>
    </location>
</feature>
<evidence type="ECO:0000256" key="8">
    <source>
        <dbReference type="SAM" id="Phobius"/>
    </source>
</evidence>
<dbReference type="Pfam" id="PF00023">
    <property type="entry name" value="Ank"/>
    <property type="match status" value="2"/>
</dbReference>
<dbReference type="PANTHER" id="PTHR24186">
    <property type="entry name" value="PROTEIN PHOSPHATASE 1 REGULATORY SUBUNIT"/>
    <property type="match status" value="1"/>
</dbReference>
<proteinExistence type="predicted"/>